<gene>
    <name evidence="1" type="ORF">GGE12_001944</name>
</gene>
<proteinExistence type="predicted"/>
<dbReference type="Proteomes" id="UP000533641">
    <property type="component" value="Unassembled WGS sequence"/>
</dbReference>
<organism evidence="1 2">
    <name type="scientific">Rhizobium mongolense</name>
    <dbReference type="NCBI Taxonomy" id="57676"/>
    <lineage>
        <taxon>Bacteria</taxon>
        <taxon>Pseudomonadati</taxon>
        <taxon>Pseudomonadota</taxon>
        <taxon>Alphaproteobacteria</taxon>
        <taxon>Hyphomicrobiales</taxon>
        <taxon>Rhizobiaceae</taxon>
        <taxon>Rhizobium/Agrobacterium group</taxon>
        <taxon>Rhizobium</taxon>
    </lineage>
</organism>
<evidence type="ECO:0000313" key="2">
    <source>
        <dbReference type="Proteomes" id="UP000533641"/>
    </source>
</evidence>
<accession>A0A7W6WE14</accession>
<name>A0A7W6WE14_9HYPH</name>
<reference evidence="1 2" key="1">
    <citation type="submission" date="2020-08" db="EMBL/GenBank/DDBJ databases">
        <title>Genomic Encyclopedia of Type Strains, Phase IV (KMG-V): Genome sequencing to study the core and pangenomes of soil and plant-associated prokaryotes.</title>
        <authorList>
            <person name="Whitman W."/>
        </authorList>
    </citation>
    <scope>NUCLEOTIDE SEQUENCE [LARGE SCALE GENOMIC DNA]</scope>
    <source>
        <strain evidence="1 2">SEMIA 402</strain>
    </source>
</reference>
<evidence type="ECO:0000313" key="1">
    <source>
        <dbReference type="EMBL" id="MBB4274189.1"/>
    </source>
</evidence>
<sequence length="29" mass="3254">MTAGEVDRDPRSEWYGKPNLYRVSGAKGL</sequence>
<protein>
    <submittedName>
        <fullName evidence="1">Uncharacterized protein</fullName>
    </submittedName>
</protein>
<dbReference type="EMBL" id="JACIGM010000003">
    <property type="protein sequence ID" value="MBB4274189.1"/>
    <property type="molecule type" value="Genomic_DNA"/>
</dbReference>
<dbReference type="RefSeq" id="WP_246778485.1">
    <property type="nucleotide sequence ID" value="NZ_JACIGM010000003.1"/>
</dbReference>
<comment type="caution">
    <text evidence="1">The sequence shown here is derived from an EMBL/GenBank/DDBJ whole genome shotgun (WGS) entry which is preliminary data.</text>
</comment>
<dbReference type="AlphaFoldDB" id="A0A7W6WE14"/>